<reference evidence="1 2" key="1">
    <citation type="submission" date="2019-11" db="EMBL/GenBank/DDBJ databases">
        <title>Pedobacter petrophilus genome.</title>
        <authorList>
            <person name="Feldbauer M.J."/>
            <person name="Newman J.D."/>
        </authorList>
    </citation>
    <scope>NUCLEOTIDE SEQUENCE [LARGE SCALE GENOMIC DNA]</scope>
    <source>
        <strain evidence="1 2">LMG 29686</strain>
    </source>
</reference>
<evidence type="ECO:0000313" key="1">
    <source>
        <dbReference type="EMBL" id="MRX75863.1"/>
    </source>
</evidence>
<dbReference type="InterPro" id="IPR045944">
    <property type="entry name" value="DUF6364"/>
</dbReference>
<accession>A0A7K0FW93</accession>
<dbReference type="RefSeq" id="WP_154280069.1">
    <property type="nucleotide sequence ID" value="NZ_JBHUJQ010000001.1"/>
</dbReference>
<sequence length="86" mass="9844">MDAKLTLSFNQDVVNKAKKYAADHNISLSRLIEHLLIQVTATEYKSLEDYPISDWVSMVAKGEVEYKKTVKTSRKSAKDEFFSSKK</sequence>
<organism evidence="1 2">
    <name type="scientific">Pedobacter petrophilus</name>
    <dbReference type="NCBI Taxonomy" id="1908241"/>
    <lineage>
        <taxon>Bacteria</taxon>
        <taxon>Pseudomonadati</taxon>
        <taxon>Bacteroidota</taxon>
        <taxon>Sphingobacteriia</taxon>
        <taxon>Sphingobacteriales</taxon>
        <taxon>Sphingobacteriaceae</taxon>
        <taxon>Pedobacter</taxon>
    </lineage>
</organism>
<dbReference type="OrthoDB" id="6198066at2"/>
<dbReference type="Pfam" id="PF19891">
    <property type="entry name" value="DUF6364"/>
    <property type="match status" value="1"/>
</dbReference>
<dbReference type="Proteomes" id="UP000487757">
    <property type="component" value="Unassembled WGS sequence"/>
</dbReference>
<dbReference type="AlphaFoldDB" id="A0A7K0FW93"/>
<proteinExistence type="predicted"/>
<name>A0A7K0FW93_9SPHI</name>
<gene>
    <name evidence="1" type="ORF">GJU39_07155</name>
</gene>
<evidence type="ECO:0000313" key="2">
    <source>
        <dbReference type="Proteomes" id="UP000487757"/>
    </source>
</evidence>
<comment type="caution">
    <text evidence="1">The sequence shown here is derived from an EMBL/GenBank/DDBJ whole genome shotgun (WGS) entry which is preliminary data.</text>
</comment>
<protein>
    <submittedName>
        <fullName evidence="1">Uncharacterized protein</fullName>
    </submittedName>
</protein>
<dbReference type="EMBL" id="WKKH01000008">
    <property type="protein sequence ID" value="MRX75863.1"/>
    <property type="molecule type" value="Genomic_DNA"/>
</dbReference>
<keyword evidence="2" id="KW-1185">Reference proteome</keyword>